<keyword evidence="8" id="KW-1185">Reference proteome</keyword>
<accession>A0A2H6KKG2</accession>
<feature type="coiled-coil region" evidence="5">
    <location>
        <begin position="420"/>
        <end position="483"/>
    </location>
</feature>
<dbReference type="Proteomes" id="UP000236319">
    <property type="component" value="Unassembled WGS sequence"/>
</dbReference>
<comment type="subcellular location">
    <subcellularLocation>
        <location evidence="1">Cytoplasm</location>
        <location evidence="1">Cytoskeleton</location>
    </subcellularLocation>
</comment>
<dbReference type="PANTHER" id="PTHR47970:SF12">
    <property type="entry name" value="KINESIN FAMILY MEMBER 11"/>
    <property type="match status" value="1"/>
</dbReference>
<evidence type="ECO:0000256" key="5">
    <source>
        <dbReference type="SAM" id="Coils"/>
    </source>
</evidence>
<feature type="region of interest" description="Disordered" evidence="6">
    <location>
        <begin position="927"/>
        <end position="948"/>
    </location>
</feature>
<dbReference type="VEuPathDB" id="PiroplasmaDB:BOVATA_049600"/>
<sequence>MSFLHGVLSGVKDDDNVITYNNYIKLNSQDDLHTVLQHLQSSIGSGRVGLSASVTKVREWLGKYNEEVGKKTKAVTGGLSTLIGKLSVQSQSVSGDYYKEVAGRSGLELQEQLRKWKETLHDIDTHFNNDITTNVNMLDSTLRDKIKNETRPIKAAVRMLQEATVEKGFVAQVKAVDMDLIAQRDRVISNITDECSALQARLEKAFWQLFRDVDTMYKAKNDNISFVRKAIQDAKKNVEKYYKSFDEEYKNKILGMFDELKLKMAQINATNRHVGGDENESMLKKQVNQIKTELLAVGTQLDQHVSNLERRTREAEWIKGEAVKKAQGVYNELMKEAGDKESIRGKLDGIDKAQSAIENLNDTLGRSITELLNWKDAALMVVDAAKAMCDSVIKDLKCNEVNNEFNKKLTEISVKAGELYQFYEATKERLEKVVRESKAASDRLKLIKDDVKSRLNSNVTKALQQLKEDLKKHQNVMKLRQEIQKLNGDANICLNAGSFAADKHIKIEDINVDKVIKPWLEKVDLNGPLITAFNDGVQSLDGAIQREKTVQVLGNATDTITVPDVNNVTQHGNEIGTAVAGMRRRLGEVSEMVENKRDDKNTIKRVLEDMTSIITHNKNGDVELKAKYSFPMAELNVKGLARMQDVLQRENGKLPTHTGTIHSAVQAIKARLTTLQGELQNGAVPNPKGTGILDKLKALETTIGSGDRQDGDDSIGQLNYKITKLQKEQITSDTSKIHKTMEGVLSVITELEGLPGDVEEKRGEVKRLMEKLNGELYLLKGNINYIDGEVDKADRALIDAMNALFQSLEAARNTLKDSINALKENLMDATRGAFQCVINDVRSLFTNQKLADLSALHKLVERQAKKIANIIFSDTTNGLKGFLNTLSGHLETYIDPFRYPDVKQFSQAFQTYFTPIYEYTKYQLLPDTKPPTTATPVPPPISGGGYRARPATATMKEISEIANPPGRAGMGNTSQSPNPSPPTSQPSPSPSAKNPIEKFFEDLNVHTLGLFTVMHEGKLGHKASSRCDLFTNFLDTMRPTKFAEHDSPLLDVLKSGLQDFLGEIGKAYVNTYEGHPYKVDFSREADGKNCAKAFLTLLNTLQDDLTTLKQRCDHPSPKSKIDLSTGLGELFESYGYVVSKRDKQNGELRNHDDRKGQYIHDTLLETPIKGVDKITSHLKICISKENNINLFDILKCLTSHVTTFNEVCHLGTFSAKRSPCSVYEMLAWCYGLQYNGAYNKMKLHYQAFLKKQQEKEEKERSEGKTNETDNKKDIYLRGVMGKLAKHGLPELSRNSRNILTTVLGHGDEDTMYASDFANNKLNLKYPNSGEECLHTLLDILRKLFPPLRYLQTRCQIKTKHSGWRECKYGKNIPTTKSQCSDYVSGKANCQPRCEPNCQATRRPTDEPNCQPTSPLMSYLNDCLPGHLPHQLSSVGCASVCLTCPKAVKGMPCLTPLGFRSFSGSTRTGRDICKILSTFFDDAELRSVLCLVAKPPSTLPEHFGFALSLANDWHNARHSIKDSLEKSINDRSISLYENPSKFTNALRDIFNSKHNTHPDKNHLTQYADLSSLTIATPCNVADVHCAPYLYTLCTDQYSNLATTHSDAYLSWAVYLPWTFWNYLECLYNAFKEIFCQDWGCRTCLHGKCKRGQHGLSDEESKQPHCQCGSMVQCKGVSSTLYQCGFTFGDALTLNDEKSPKQCSDFCTQLRNILDSEYFKDLFEECDNFLKEIRWPFMLTLLALWSLSLLYLLHITVVRLDVLRIRSHLRSPSSHRIAAQSLLAAARDAREKALDDIDARRISLGQLAGQLSGLIGGGKEVTEAISAAITCVKEQIKKCEECQELSKNRTESLKDPQSCHCPEHEKINDLQKKQEKIAQQLDNPATTLLNNLCTGLEKFLGHSNGNYTGTGIVYSDLDRLCDGVMSFLHGVLESVKDDESVKHYFSTDKMDKVLQEIKTSMHQKGALREWEEKVKKHTSTFTTTLDHLKDNNFDYINKSLKKLNDVYGDSLRNVPALLQTCFDEAKHLHDVFKLTETYYMDLDPTLKDKLKVLFDYINLQVKEFAAAAQNTELKQLLVFSEERAKLLEKTVNDKVKYRTNQLGSDINDAFERQIGKPIDDVKEKLTAVHADLGKWIVAAEKFIQMIHNQVDDIINEVMSSAANPCGISTAAGKLKEDAVKLYTEMQEAHGYIAERVQSALGVVDAALKTAVMSDLKQLRDKIKQTVGEHIRYASSFENKLKDAIETMVTSMVNEKGGAVDTYVGKYVIDKGNSSLLNGKENDIKAAILHYLPDIIKQLVEESAGKAGLSSTAEFSQIGSSLQDFAKRFGKQIKSELSGKTKLEEIAEQIAEEIKNFLEASKISNLAQAIESVKTLGEKLENAVTRAVVPSTGAFKERLKAQAEGLIGTEYGNGSGDFKTAMDLRRLTTLRNFRSLSL</sequence>
<keyword evidence="5" id="KW-0175">Coiled coil</keyword>
<proteinExistence type="predicted"/>
<dbReference type="GO" id="GO:0005876">
    <property type="term" value="C:spindle microtubule"/>
    <property type="evidence" value="ECO:0007669"/>
    <property type="project" value="TreeGrafter"/>
</dbReference>
<evidence type="ECO:0000256" key="2">
    <source>
        <dbReference type="ARBA" id="ARBA00022490"/>
    </source>
</evidence>
<feature type="compositionally biased region" description="Pro residues" evidence="6">
    <location>
        <begin position="978"/>
        <end position="989"/>
    </location>
</feature>
<dbReference type="RefSeq" id="XP_028869710.1">
    <property type="nucleotide sequence ID" value="XM_029013877.1"/>
</dbReference>
<evidence type="ECO:0000256" key="4">
    <source>
        <dbReference type="ARBA" id="ARBA00023212"/>
    </source>
</evidence>
<gene>
    <name evidence="7" type="ORF">BOVATA_049600</name>
</gene>
<evidence type="ECO:0000256" key="1">
    <source>
        <dbReference type="ARBA" id="ARBA00004245"/>
    </source>
</evidence>
<keyword evidence="3" id="KW-0505">Motor protein</keyword>
<comment type="caution">
    <text evidence="7">The sequence shown here is derived from an EMBL/GenBank/DDBJ whole genome shotgun (WGS) entry which is preliminary data.</text>
</comment>
<dbReference type="GO" id="GO:0072686">
    <property type="term" value="C:mitotic spindle"/>
    <property type="evidence" value="ECO:0007669"/>
    <property type="project" value="TreeGrafter"/>
</dbReference>
<dbReference type="GeneID" id="39877237"/>
<reference evidence="7 8" key="1">
    <citation type="journal article" date="2017" name="BMC Genomics">
        <title>Whole-genome assembly of Babesia ovata and comparative genomics between closely related pathogens.</title>
        <authorList>
            <person name="Yamagishi J."/>
            <person name="Asada M."/>
            <person name="Hakimi H."/>
            <person name="Tanaka T.Q."/>
            <person name="Sugimoto C."/>
            <person name="Kawazu S."/>
        </authorList>
    </citation>
    <scope>NUCLEOTIDE SEQUENCE [LARGE SCALE GENOMIC DNA]</scope>
    <source>
        <strain evidence="7 8">Miyake</strain>
    </source>
</reference>
<organism evidence="7 8">
    <name type="scientific">Babesia ovata</name>
    <dbReference type="NCBI Taxonomy" id="189622"/>
    <lineage>
        <taxon>Eukaryota</taxon>
        <taxon>Sar</taxon>
        <taxon>Alveolata</taxon>
        <taxon>Apicomplexa</taxon>
        <taxon>Aconoidasida</taxon>
        <taxon>Piroplasmida</taxon>
        <taxon>Babesiidae</taxon>
        <taxon>Babesia</taxon>
    </lineage>
</organism>
<protein>
    <recommendedName>
        <fullName evidence="9">C3H1-type domain-containing protein</fullName>
    </recommendedName>
</protein>
<feature type="region of interest" description="Disordered" evidence="6">
    <location>
        <begin position="962"/>
        <end position="995"/>
    </location>
</feature>
<dbReference type="InterPro" id="IPR047149">
    <property type="entry name" value="KIF11-like"/>
</dbReference>
<evidence type="ECO:0000256" key="6">
    <source>
        <dbReference type="SAM" id="MobiDB-lite"/>
    </source>
</evidence>
<dbReference type="PANTHER" id="PTHR47970">
    <property type="entry name" value="KINESIN-LIKE PROTEIN KIF11"/>
    <property type="match status" value="1"/>
</dbReference>
<evidence type="ECO:0000313" key="7">
    <source>
        <dbReference type="EMBL" id="GBE63467.1"/>
    </source>
</evidence>
<keyword evidence="2" id="KW-0963">Cytoplasm</keyword>
<evidence type="ECO:0008006" key="9">
    <source>
        <dbReference type="Google" id="ProtNLM"/>
    </source>
</evidence>
<keyword evidence="4" id="KW-0206">Cytoskeleton</keyword>
<dbReference type="GO" id="GO:0090307">
    <property type="term" value="P:mitotic spindle assembly"/>
    <property type="evidence" value="ECO:0007669"/>
    <property type="project" value="TreeGrafter"/>
</dbReference>
<dbReference type="GO" id="GO:0008574">
    <property type="term" value="F:plus-end-directed microtubule motor activity"/>
    <property type="evidence" value="ECO:0007669"/>
    <property type="project" value="TreeGrafter"/>
</dbReference>
<name>A0A2H6KKG2_9APIC</name>
<evidence type="ECO:0000256" key="3">
    <source>
        <dbReference type="ARBA" id="ARBA00023175"/>
    </source>
</evidence>
<dbReference type="EMBL" id="BDSA01000054">
    <property type="protein sequence ID" value="GBE63467.1"/>
    <property type="molecule type" value="Genomic_DNA"/>
</dbReference>
<evidence type="ECO:0000313" key="8">
    <source>
        <dbReference type="Proteomes" id="UP000236319"/>
    </source>
</evidence>
<dbReference type="GO" id="GO:0051231">
    <property type="term" value="P:spindle elongation"/>
    <property type="evidence" value="ECO:0007669"/>
    <property type="project" value="TreeGrafter"/>
</dbReference>